<dbReference type="Gene3D" id="3.40.140.10">
    <property type="entry name" value="Cytidine Deaminase, domain 2"/>
    <property type="match status" value="1"/>
</dbReference>
<dbReference type="InterPro" id="IPR025657">
    <property type="entry name" value="RadC_JAB"/>
</dbReference>
<evidence type="ECO:0000313" key="3">
    <source>
        <dbReference type="Proteomes" id="UP001589943"/>
    </source>
</evidence>
<gene>
    <name evidence="2" type="ORF">ACFFF7_09735</name>
</gene>
<dbReference type="Pfam" id="PF04002">
    <property type="entry name" value="RadC"/>
    <property type="match status" value="1"/>
</dbReference>
<protein>
    <submittedName>
        <fullName evidence="2">JAB domain-containing protein</fullName>
    </submittedName>
</protein>
<feature type="domain" description="RadC-like JAB" evidence="1">
    <location>
        <begin position="34"/>
        <end position="95"/>
    </location>
</feature>
<evidence type="ECO:0000313" key="2">
    <source>
        <dbReference type="EMBL" id="MFC0589693.1"/>
    </source>
</evidence>
<evidence type="ECO:0000259" key="1">
    <source>
        <dbReference type="Pfam" id="PF04002"/>
    </source>
</evidence>
<keyword evidence="3" id="KW-1185">Reference proteome</keyword>
<name>A0ABV6PL11_9SPHN</name>
<accession>A0ABV6PL11</accession>
<dbReference type="Proteomes" id="UP001589943">
    <property type="component" value="Unassembled WGS sequence"/>
</dbReference>
<proteinExistence type="predicted"/>
<reference evidence="2 3" key="1">
    <citation type="submission" date="2024-09" db="EMBL/GenBank/DDBJ databases">
        <authorList>
            <person name="Sun Q."/>
            <person name="Mori K."/>
        </authorList>
    </citation>
    <scope>NUCLEOTIDE SEQUENCE [LARGE SCALE GENOMIC DNA]</scope>
    <source>
        <strain evidence="2 3">NCAIM B.02537</strain>
    </source>
</reference>
<dbReference type="EMBL" id="JBHLTL010000006">
    <property type="protein sequence ID" value="MFC0589693.1"/>
    <property type="molecule type" value="Genomic_DNA"/>
</dbReference>
<comment type="caution">
    <text evidence="2">The sequence shown here is derived from an EMBL/GenBank/DDBJ whole genome shotgun (WGS) entry which is preliminary data.</text>
</comment>
<dbReference type="RefSeq" id="WP_379481162.1">
    <property type="nucleotide sequence ID" value="NZ_JBHLTL010000006.1"/>
</dbReference>
<sequence length="96" mass="10740">MGADGELATLLMAARQLVDVGLRERIEREPVNTESKAFLDYLIMRFSGRSNEQLIGWFLDRQEGYIAERILAVGSGDSLNIHPRTLFKEAIGLDCA</sequence>
<organism evidence="2 3">
    <name type="scientific">Novosphingobium aquiterrae</name>
    <dbReference type="NCBI Taxonomy" id="624388"/>
    <lineage>
        <taxon>Bacteria</taxon>
        <taxon>Pseudomonadati</taxon>
        <taxon>Pseudomonadota</taxon>
        <taxon>Alphaproteobacteria</taxon>
        <taxon>Sphingomonadales</taxon>
        <taxon>Sphingomonadaceae</taxon>
        <taxon>Novosphingobium</taxon>
    </lineage>
</organism>